<dbReference type="EMBL" id="NHTK01001265">
    <property type="protein sequence ID" value="PPR01213.1"/>
    <property type="molecule type" value="Genomic_DNA"/>
</dbReference>
<dbReference type="InParanoid" id="A0A409YDY3"/>
<reference evidence="2 3" key="1">
    <citation type="journal article" date="2018" name="Evol. Lett.">
        <title>Horizontal gene cluster transfer increased hallucinogenic mushroom diversity.</title>
        <authorList>
            <person name="Reynolds H.T."/>
            <person name="Vijayakumar V."/>
            <person name="Gluck-Thaler E."/>
            <person name="Korotkin H.B."/>
            <person name="Matheny P.B."/>
            <person name="Slot J.C."/>
        </authorList>
    </citation>
    <scope>NUCLEOTIDE SEQUENCE [LARGE SCALE GENOMIC DNA]</scope>
    <source>
        <strain evidence="2 3">2629</strain>
    </source>
</reference>
<proteinExistence type="predicted"/>
<keyword evidence="3" id="KW-1185">Reference proteome</keyword>
<dbReference type="AlphaFoldDB" id="A0A409YDY3"/>
<sequence>MEPQVSGDRQVTHKEVHRNCTTVTVPPLFTGIPRPSATSSLIPRDFVPWLNTRNTCVLITSKAWNGQEAIVQSGVRQGEKKYLTVRLETYNPHMPFSNINVEYDDVVEACSKLKLKEYSLNRHIYVQARPADVIICSHKQLFSDILVIHLPLHFHPQLSTNNKIFRRSAAWNPNSATPTWESDSNTPACSTSLRSAPEPSPEEHELLNRSLPGARFKVTVHGGGYRGSQMCGRVAEEPDRKLG</sequence>
<evidence type="ECO:0000313" key="3">
    <source>
        <dbReference type="Proteomes" id="UP000284842"/>
    </source>
</evidence>
<organism evidence="2 3">
    <name type="scientific">Panaeolus cyanescens</name>
    <dbReference type="NCBI Taxonomy" id="181874"/>
    <lineage>
        <taxon>Eukaryota</taxon>
        <taxon>Fungi</taxon>
        <taxon>Dikarya</taxon>
        <taxon>Basidiomycota</taxon>
        <taxon>Agaricomycotina</taxon>
        <taxon>Agaricomycetes</taxon>
        <taxon>Agaricomycetidae</taxon>
        <taxon>Agaricales</taxon>
        <taxon>Agaricineae</taxon>
        <taxon>Galeropsidaceae</taxon>
        <taxon>Panaeolus</taxon>
    </lineage>
</organism>
<protein>
    <submittedName>
        <fullName evidence="2">Uncharacterized protein</fullName>
    </submittedName>
</protein>
<feature type="compositionally biased region" description="Basic and acidic residues" evidence="1">
    <location>
        <begin position="234"/>
        <end position="243"/>
    </location>
</feature>
<accession>A0A409YDY3</accession>
<feature type="compositionally biased region" description="Polar residues" evidence="1">
    <location>
        <begin position="175"/>
        <end position="194"/>
    </location>
</feature>
<comment type="caution">
    <text evidence="2">The sequence shown here is derived from an EMBL/GenBank/DDBJ whole genome shotgun (WGS) entry which is preliminary data.</text>
</comment>
<gene>
    <name evidence="2" type="ORF">CVT24_006038</name>
</gene>
<dbReference type="Proteomes" id="UP000284842">
    <property type="component" value="Unassembled WGS sequence"/>
</dbReference>
<evidence type="ECO:0000256" key="1">
    <source>
        <dbReference type="SAM" id="MobiDB-lite"/>
    </source>
</evidence>
<feature type="region of interest" description="Disordered" evidence="1">
    <location>
        <begin position="175"/>
        <end position="243"/>
    </location>
</feature>
<evidence type="ECO:0000313" key="2">
    <source>
        <dbReference type="EMBL" id="PPR01213.1"/>
    </source>
</evidence>
<name>A0A409YDY3_9AGAR</name>